<evidence type="ECO:0000313" key="1">
    <source>
        <dbReference type="EMBL" id="KIM25740.1"/>
    </source>
</evidence>
<dbReference type="EMBL" id="KN824311">
    <property type="protein sequence ID" value="KIM25740.1"/>
    <property type="molecule type" value="Genomic_DNA"/>
</dbReference>
<evidence type="ECO:0000313" key="2">
    <source>
        <dbReference type="Proteomes" id="UP000054097"/>
    </source>
</evidence>
<sequence length="91" mass="10401">MFVYIEREGSNFVTPLALTWLIQNLSASRFEESWVLTISLLFSKRWMRRLGISNNSGNSSGKVTTRCLHSELVIDTDYTSFSNKKGSSLYL</sequence>
<dbReference type="Proteomes" id="UP000054097">
    <property type="component" value="Unassembled WGS sequence"/>
</dbReference>
<proteinExistence type="predicted"/>
<name>A0A0C3AMD2_SERVB</name>
<reference evidence="2" key="2">
    <citation type="submission" date="2015-01" db="EMBL/GenBank/DDBJ databases">
        <title>Evolutionary Origins and Diversification of the Mycorrhizal Mutualists.</title>
        <authorList>
            <consortium name="DOE Joint Genome Institute"/>
            <consortium name="Mycorrhizal Genomics Consortium"/>
            <person name="Kohler A."/>
            <person name="Kuo A."/>
            <person name="Nagy L.G."/>
            <person name="Floudas D."/>
            <person name="Copeland A."/>
            <person name="Barry K.W."/>
            <person name="Cichocki N."/>
            <person name="Veneault-Fourrey C."/>
            <person name="LaButti K."/>
            <person name="Lindquist E.A."/>
            <person name="Lipzen A."/>
            <person name="Lundell T."/>
            <person name="Morin E."/>
            <person name="Murat C."/>
            <person name="Riley R."/>
            <person name="Ohm R."/>
            <person name="Sun H."/>
            <person name="Tunlid A."/>
            <person name="Henrissat B."/>
            <person name="Grigoriev I.V."/>
            <person name="Hibbett D.S."/>
            <person name="Martin F."/>
        </authorList>
    </citation>
    <scope>NUCLEOTIDE SEQUENCE [LARGE SCALE GENOMIC DNA]</scope>
    <source>
        <strain evidence="2">MAFF 305830</strain>
    </source>
</reference>
<accession>A0A0C3AMD2</accession>
<dbReference type="AlphaFoldDB" id="A0A0C3AMD2"/>
<dbReference type="HOGENOM" id="CLU_2428429_0_0_1"/>
<keyword evidence="2" id="KW-1185">Reference proteome</keyword>
<gene>
    <name evidence="1" type="ORF">M408DRAFT_203386</name>
</gene>
<reference evidence="1 2" key="1">
    <citation type="submission" date="2014-04" db="EMBL/GenBank/DDBJ databases">
        <authorList>
            <consortium name="DOE Joint Genome Institute"/>
            <person name="Kuo A."/>
            <person name="Zuccaro A."/>
            <person name="Kohler A."/>
            <person name="Nagy L.G."/>
            <person name="Floudas D."/>
            <person name="Copeland A."/>
            <person name="Barry K.W."/>
            <person name="Cichocki N."/>
            <person name="Veneault-Fourrey C."/>
            <person name="LaButti K."/>
            <person name="Lindquist E.A."/>
            <person name="Lipzen A."/>
            <person name="Lundell T."/>
            <person name="Morin E."/>
            <person name="Murat C."/>
            <person name="Sun H."/>
            <person name="Tunlid A."/>
            <person name="Henrissat B."/>
            <person name="Grigoriev I.V."/>
            <person name="Hibbett D.S."/>
            <person name="Martin F."/>
            <person name="Nordberg H.P."/>
            <person name="Cantor M.N."/>
            <person name="Hua S.X."/>
        </authorList>
    </citation>
    <scope>NUCLEOTIDE SEQUENCE [LARGE SCALE GENOMIC DNA]</scope>
    <source>
        <strain evidence="1 2">MAFF 305830</strain>
    </source>
</reference>
<protein>
    <submittedName>
        <fullName evidence="1">Uncharacterized protein</fullName>
    </submittedName>
</protein>
<organism evidence="1 2">
    <name type="scientific">Serendipita vermifera MAFF 305830</name>
    <dbReference type="NCBI Taxonomy" id="933852"/>
    <lineage>
        <taxon>Eukaryota</taxon>
        <taxon>Fungi</taxon>
        <taxon>Dikarya</taxon>
        <taxon>Basidiomycota</taxon>
        <taxon>Agaricomycotina</taxon>
        <taxon>Agaricomycetes</taxon>
        <taxon>Sebacinales</taxon>
        <taxon>Serendipitaceae</taxon>
        <taxon>Serendipita</taxon>
    </lineage>
</organism>